<reference evidence="11 12" key="1">
    <citation type="submission" date="2015-12" db="EMBL/GenBank/DDBJ databases">
        <title>Draft genome sequence of Moniliophthora roreri, the causal agent of frosty pod rot of cacao.</title>
        <authorList>
            <person name="Aime M.C."/>
            <person name="Diaz-Valderrama J.R."/>
            <person name="Kijpornyongpan T."/>
            <person name="Phillips-Mora W."/>
        </authorList>
    </citation>
    <scope>NUCLEOTIDE SEQUENCE [LARGE SCALE GENOMIC DNA]</scope>
    <source>
        <strain evidence="11 12">MCA 2952</strain>
    </source>
</reference>
<proteinExistence type="inferred from homology"/>
<keyword evidence="5 9" id="KW-0479">Metal-binding</keyword>
<dbReference type="GO" id="GO:0016705">
    <property type="term" value="F:oxidoreductase activity, acting on paired donors, with incorporation or reduction of molecular oxygen"/>
    <property type="evidence" value="ECO:0007669"/>
    <property type="project" value="InterPro"/>
</dbReference>
<evidence type="ECO:0000256" key="6">
    <source>
        <dbReference type="ARBA" id="ARBA00023002"/>
    </source>
</evidence>
<keyword evidence="8 10" id="KW-0503">Monooxygenase</keyword>
<dbReference type="InterPro" id="IPR001128">
    <property type="entry name" value="Cyt_P450"/>
</dbReference>
<gene>
    <name evidence="11" type="ORF">WG66_18716</name>
</gene>
<sequence length="505" mass="56636">MDAILIALGALICTFVLLARNLKRNPNLPPGPKMDPVIGHLRIIPPGNQGKTFHQWSQTYGDVMYLKVFGREMVILGSHKAAQDLLENRGANYSCRPKITTFEIMGWYPSVTFLQYGKRFLKHRKMYQQYFGPRESRALDHALAQEARTLVKNLSTATAGQHQNFLYRFTTSNIMRAAFGHQIKSNDDPFLELGKAVSYALNNSGPIGNTPVDLFPLLRYFPSWFPGVHYGTLARSNFPTIRKLHEVTIDFVQRRMREGGLVERSFASDHLEALGDNPDPEALDDIKGGSATIFAGGTDTTYATLTVFFLAMIHYPEVQRRAYEEIMSVIGPDRLPVYSDKESLSYLDCVLTETLRWYPVAPLAVPHRALEADTYKGMLIPKGAVVIANVHGMSRDENVYSEPEKFDPTRYLPKPHGKGEPLYTAGWGFGRRICPGRHFAPITLWHAMACILATMEIKPVEDKNGKAVLPEIAFTEGLISKAVPFDCQVQVRSEAAKALLSQIEM</sequence>
<evidence type="ECO:0000256" key="10">
    <source>
        <dbReference type="RuleBase" id="RU000461"/>
    </source>
</evidence>
<feature type="binding site" description="axial binding residue" evidence="9">
    <location>
        <position position="434"/>
    </location>
    <ligand>
        <name>heme</name>
        <dbReference type="ChEBI" id="CHEBI:30413"/>
    </ligand>
    <ligandPart>
        <name>Fe</name>
        <dbReference type="ChEBI" id="CHEBI:18248"/>
    </ligandPart>
</feature>
<dbReference type="GO" id="GO:0004497">
    <property type="term" value="F:monooxygenase activity"/>
    <property type="evidence" value="ECO:0007669"/>
    <property type="project" value="UniProtKB-KW"/>
</dbReference>
<dbReference type="Pfam" id="PF00067">
    <property type="entry name" value="p450"/>
    <property type="match status" value="1"/>
</dbReference>
<protein>
    <submittedName>
        <fullName evidence="11">Putative cytochrome P450</fullName>
    </submittedName>
</protein>
<dbReference type="EMBL" id="LATX01002467">
    <property type="protein sequence ID" value="KTB28711.1"/>
    <property type="molecule type" value="Genomic_DNA"/>
</dbReference>
<evidence type="ECO:0000256" key="1">
    <source>
        <dbReference type="ARBA" id="ARBA00001971"/>
    </source>
</evidence>
<organism evidence="11 12">
    <name type="scientific">Moniliophthora roreri</name>
    <name type="common">Frosty pod rot fungus</name>
    <name type="synonym">Monilia roreri</name>
    <dbReference type="NCBI Taxonomy" id="221103"/>
    <lineage>
        <taxon>Eukaryota</taxon>
        <taxon>Fungi</taxon>
        <taxon>Dikarya</taxon>
        <taxon>Basidiomycota</taxon>
        <taxon>Agaricomycotina</taxon>
        <taxon>Agaricomycetes</taxon>
        <taxon>Agaricomycetidae</taxon>
        <taxon>Agaricales</taxon>
        <taxon>Marasmiineae</taxon>
        <taxon>Marasmiaceae</taxon>
        <taxon>Moniliophthora</taxon>
    </lineage>
</organism>
<comment type="cofactor">
    <cofactor evidence="1 9">
        <name>heme</name>
        <dbReference type="ChEBI" id="CHEBI:30413"/>
    </cofactor>
</comment>
<comment type="similarity">
    <text evidence="3 10">Belongs to the cytochrome P450 family.</text>
</comment>
<dbReference type="InterPro" id="IPR017972">
    <property type="entry name" value="Cyt_P450_CS"/>
</dbReference>
<evidence type="ECO:0000256" key="4">
    <source>
        <dbReference type="ARBA" id="ARBA00022617"/>
    </source>
</evidence>
<comment type="pathway">
    <text evidence="2">Secondary metabolite biosynthesis.</text>
</comment>
<dbReference type="PRINTS" id="PR00463">
    <property type="entry name" value="EP450I"/>
</dbReference>
<dbReference type="PRINTS" id="PR00385">
    <property type="entry name" value="P450"/>
</dbReference>
<comment type="caution">
    <text evidence="11">The sequence shown here is derived from an EMBL/GenBank/DDBJ whole genome shotgun (WGS) entry which is preliminary data.</text>
</comment>
<dbReference type="Proteomes" id="UP000054988">
    <property type="component" value="Unassembled WGS sequence"/>
</dbReference>
<evidence type="ECO:0000313" key="11">
    <source>
        <dbReference type="EMBL" id="KTB28711.1"/>
    </source>
</evidence>
<dbReference type="SUPFAM" id="SSF48264">
    <property type="entry name" value="Cytochrome P450"/>
    <property type="match status" value="1"/>
</dbReference>
<dbReference type="InterPro" id="IPR002401">
    <property type="entry name" value="Cyt_P450_E_grp-I"/>
</dbReference>
<dbReference type="PANTHER" id="PTHR46300:SF5">
    <property type="entry name" value="CYTOCHROME P450"/>
    <property type="match status" value="1"/>
</dbReference>
<dbReference type="GO" id="GO:0005506">
    <property type="term" value="F:iron ion binding"/>
    <property type="evidence" value="ECO:0007669"/>
    <property type="project" value="InterPro"/>
</dbReference>
<evidence type="ECO:0000256" key="3">
    <source>
        <dbReference type="ARBA" id="ARBA00010617"/>
    </source>
</evidence>
<evidence type="ECO:0000313" key="12">
    <source>
        <dbReference type="Proteomes" id="UP000054988"/>
    </source>
</evidence>
<name>A0A0W0EXB9_MONRR</name>
<dbReference type="InterPro" id="IPR050364">
    <property type="entry name" value="Cytochrome_P450_fung"/>
</dbReference>
<accession>A0A0W0EXB9</accession>
<dbReference type="eggNOG" id="KOG0156">
    <property type="taxonomic scope" value="Eukaryota"/>
</dbReference>
<dbReference type="Gene3D" id="1.10.630.10">
    <property type="entry name" value="Cytochrome P450"/>
    <property type="match status" value="1"/>
</dbReference>
<keyword evidence="6 10" id="KW-0560">Oxidoreductase</keyword>
<evidence type="ECO:0000256" key="2">
    <source>
        <dbReference type="ARBA" id="ARBA00005179"/>
    </source>
</evidence>
<evidence type="ECO:0000256" key="7">
    <source>
        <dbReference type="ARBA" id="ARBA00023004"/>
    </source>
</evidence>
<evidence type="ECO:0000256" key="9">
    <source>
        <dbReference type="PIRSR" id="PIRSR602401-1"/>
    </source>
</evidence>
<dbReference type="AlphaFoldDB" id="A0A0W0EXB9"/>
<evidence type="ECO:0000256" key="8">
    <source>
        <dbReference type="ARBA" id="ARBA00023033"/>
    </source>
</evidence>
<dbReference type="CDD" id="cd11065">
    <property type="entry name" value="CYP64-like"/>
    <property type="match status" value="1"/>
</dbReference>
<keyword evidence="7 9" id="KW-0408">Iron</keyword>
<dbReference type="GO" id="GO:0020037">
    <property type="term" value="F:heme binding"/>
    <property type="evidence" value="ECO:0007669"/>
    <property type="project" value="InterPro"/>
</dbReference>
<dbReference type="PROSITE" id="PS00086">
    <property type="entry name" value="CYTOCHROME_P450"/>
    <property type="match status" value="1"/>
</dbReference>
<dbReference type="InterPro" id="IPR036396">
    <property type="entry name" value="Cyt_P450_sf"/>
</dbReference>
<keyword evidence="4 9" id="KW-0349">Heme</keyword>
<evidence type="ECO:0000256" key="5">
    <source>
        <dbReference type="ARBA" id="ARBA00022723"/>
    </source>
</evidence>
<dbReference type="PANTHER" id="PTHR46300">
    <property type="entry name" value="P450, PUTATIVE (EUROFUNG)-RELATED-RELATED"/>
    <property type="match status" value="1"/>
</dbReference>